<dbReference type="Proteomes" id="UP000006536">
    <property type="component" value="Segment"/>
</dbReference>
<dbReference type="GeneID" id="11537992"/>
<name>E3SQI6_9CAUD</name>
<proteinExistence type="predicted"/>
<evidence type="ECO:0000313" key="1">
    <source>
        <dbReference type="EMBL" id="ADP00204.1"/>
    </source>
</evidence>
<protein>
    <submittedName>
        <fullName evidence="1">Uncharacterized protein</fullName>
    </submittedName>
</protein>
<organism evidence="1 2">
    <name type="scientific">Cyanophage P-SSP2</name>
    <dbReference type="NCBI Taxonomy" id="444876"/>
    <lineage>
        <taxon>Viruses</taxon>
        <taxon>Duplodnaviria</taxon>
        <taxon>Heunggongvirae</taxon>
        <taxon>Uroviricota</taxon>
        <taxon>Caudoviricetes</taxon>
        <taxon>Autographivirales</taxon>
        <taxon>Sechaudvirinae</taxon>
        <taxon>Tritonvirus</taxon>
        <taxon>Tritonvirus PSSP2</taxon>
    </lineage>
</organism>
<reference evidence="1 2" key="1">
    <citation type="submission" date="2009-10" db="EMBL/GenBank/DDBJ databases">
        <title>The Genome Sequence of Cyanophage P-SSP2.</title>
        <authorList>
            <consortium name="The Broad Institute Genome Sequencing Platform"/>
            <person name="Henn M.R."/>
            <person name="Sullivan M.S."/>
            <person name="Osburne M.S."/>
            <person name="Levin J."/>
            <person name="Malboeuf C."/>
            <person name="Casali M."/>
            <person name="Russ C."/>
            <person name="Lennon N."/>
            <person name="Erlich R."/>
            <person name="Young S.K."/>
            <person name="Koehrsen M."/>
            <person name="Yandava C."/>
            <person name="Zeng Q."/>
            <person name="Alvarado L."/>
            <person name="Anderson S."/>
            <person name="Berlin A."/>
            <person name="Borenstein D."/>
            <person name="Chen Z."/>
            <person name="Engels R."/>
            <person name="Freedman E."/>
            <person name="Gellesch M."/>
            <person name="Goldberg J."/>
            <person name="Green L."/>
            <person name="Griggs A."/>
            <person name="Gujja S."/>
            <person name="Heiman D."/>
            <person name="Hepburn T."/>
            <person name="Howarth C."/>
            <person name="Jen D."/>
            <person name="Larson L."/>
            <person name="Lewis B."/>
            <person name="Mehta T."/>
            <person name="Park D."/>
            <person name="Pearson M."/>
            <person name="Roberts A."/>
            <person name="Ryan E."/>
            <person name="Saif S."/>
            <person name="Shea T."/>
            <person name="Shenoy N."/>
            <person name="Sisk P."/>
            <person name="Stolte C."/>
            <person name="Sykes S."/>
            <person name="Walk T."/>
            <person name="White J."/>
            <person name="Yu Q."/>
            <person name="Coleman M.L."/>
            <person name="Huang K.H."/>
            <person name="Weigele P.R."/>
            <person name="DeFrancesco A.S."/>
            <person name="Kern S.E."/>
            <person name="Thompson L.R."/>
            <person name="Fu R."/>
            <person name="Hombeck B."/>
            <person name="Chisholm S.W."/>
            <person name="Haas B."/>
            <person name="Nusbaum C."/>
            <person name="Galagan J."/>
            <person name="Birren B."/>
        </authorList>
    </citation>
    <scope>NUCLEOTIDE SEQUENCE [LARGE SCALE GENOMIC DNA]</scope>
    <source>
        <strain evidence="1">Syn26</strain>
    </source>
</reference>
<keyword evidence="2" id="KW-1185">Reference proteome</keyword>
<accession>E3SQI6</accession>
<dbReference type="RefSeq" id="YP_005087338.1">
    <property type="nucleotide sequence ID" value="NC_016656.1"/>
</dbReference>
<dbReference type="EMBL" id="GU071107">
    <property type="protein sequence ID" value="ADP00204.1"/>
    <property type="molecule type" value="Genomic_DNA"/>
</dbReference>
<evidence type="ECO:0000313" key="2">
    <source>
        <dbReference type="Proteomes" id="UP000006536"/>
    </source>
</evidence>
<dbReference type="KEGG" id="vg:11537992"/>
<sequence length="66" mass="6213">MIGVATLVAATAVTAVITVGTNTSGGGIGIGGKGGKFKTGVEVSTVFIGFVPSGSLRSLGGTTKGT</sequence>
<gene>
    <name evidence="1" type="ORF">CYLG_00001</name>
</gene>